<dbReference type="InterPro" id="IPR049468">
    <property type="entry name" value="Restrct_endonuc-II-like_dom"/>
</dbReference>
<dbReference type="Gene3D" id="3.40.50.300">
    <property type="entry name" value="P-loop containing nucleotide triphosphate hydrolases"/>
    <property type="match status" value="3"/>
</dbReference>
<evidence type="ECO:0000313" key="3">
    <source>
        <dbReference type="Proteomes" id="UP000186524"/>
    </source>
</evidence>
<dbReference type="GO" id="GO:0004386">
    <property type="term" value="F:helicase activity"/>
    <property type="evidence" value="ECO:0007669"/>
    <property type="project" value="InterPro"/>
</dbReference>
<reference evidence="2 3" key="1">
    <citation type="submission" date="2016-12" db="EMBL/GenBank/DDBJ databases">
        <title>Domibacillus sp. SAOS 44 whole genome sequencing.</title>
        <authorList>
            <person name="Verma A."/>
            <person name="Krishnamurthi S."/>
        </authorList>
    </citation>
    <scope>NUCLEOTIDE SEQUENCE [LARGE SCALE GENOMIC DNA]</scope>
    <source>
        <strain evidence="2 3">SAOS 44</strain>
    </source>
</reference>
<name>A0A1Q5P376_9BACI</name>
<sequence length="1644" mass="192423">MNDSKLDKKIEQWKSRLLDLSKRNRLLNFKTNKSTVKIDTDTQEVFNFLLNDKSLRVNAFVNIENEAKKLTQTIEVKDYSKDEIDELYQRNITKVKQKLEKQLNDIRLKGKASIDEKGVNTLYLACGFLNWTEVDYSKTVLKSPILLVPLTLYRESARDPYFMQSMDDEVILNPVLEQKLKIDFGVNLSPLEELDYESFEDIINLYEKELKIEDSWTITQESYIGLFSFNKLVMFTDFEQYENDVKENPFVQALSGIEQERDICERDNIQDIKTYDQKGSSERSFQILDADSSQQESILAAKNGVSFIMQGPPGTGKSQTITNIIAESLADGKRVLFVSEKKAALDVVKKRIDDKGLSDYCLDLHSHNSNKKAVLEELKKALEQKHSPLYAFQSYSEFDDTKQKLNQYVAALHKKIEPLNETPQKIHGKLSVLNEIPELLFELSDVQAYDTRKLNEARKSLIRLERVKSLIGREEKHLWKGAIPKEATFELESSIKANFNSLSENLKELSLIFKNAAEMVAFKGELSLIGIDHILDLNKMMSNKPDAPITWFSDKGKELLEKADEQYENYQLLFTTINKLKKELLVNYKSDILNIKYNELYNIITTEYKEDILTYVDHYDGFVEKIFLKGHEVEKAVEKVCGYFNEINKAKEEFRNLTGFQFEIFNEKEILFFEKFYDLIKDNPSPTEQWFHSEKRDEIRNIIKENRELFKAYNSEKIKLEKEFDLGILNENLDDILNRFTQEYTSFLRILKGQYKKDNNLITSYLVEKKKLQYDKTIKDIRALNSLKKLKNKIEDQKDNLSELFGLEYNGEKTDWDKVSSNIENIFSLDVFLIQGNKQDLFKPFILKMETQSVIIFRDLIHKFRSLYQEINNELLFLRKEFMPKLWNIDENTDLYKFIDEKQKINDFISGLLNAKNKVNSLSLTEQNITFNNINELFKVLNNIERISEKIDGETENLSLLYGELFKGYDTDWFAVKEAIDWMSKVKESYEEWFPEAFVDVINSKDKLSGFSAICSQLEMKEELLEHGVKFYQSIFPYDEKIFNGQSFYYADLSQVCLVLDRLSESTFKLQEWITFQEALNRVYELGLEDFVRKIIENDKLNSEFEIVFLKRFYQLWLDNAYRLRPSLKQFRIDQHERLLEEFRYDDLSHIDINSSRLHEILTERKESYLENYAYKSSEVAVLRREIQKQKRHKPIRKLFSTIPDLLMSLKPCMMMSPLSVSQFIDPSILKFDVVIFDEASQIRPEDAIAAIMRGKQLIIAGDNKQLPPTSFFSQQVEVDEEFIDEEDEDIYENFESILDECLLFMPQMSLKWHYRSKQESLIAFSNKEIYNNELYTFPNSLQREHDGISHVYVKDGVYDRGGSGRNLKEAEKVAELVFEHINRSKDRSLGIIAFSEKQQGAIQDKIDELRKQYPEHDDFFNENRFESFFVKNLENVQGDERDTIIISIGYGRDLQGRMYYNFGPLNKDGGERRLNVAVSRAKKEIKVVSSILDIDLDDTKLTKRGPKLLKAYLAYAKSGGEFSYNTGIENDGEVDSPFEQDVYDTLRNKGLELRKQVGCSGYRIDLAVVDPKQPGKYILGIECDGATYHSSKTARDRDRLRQNVLESLGWEIERIWSQDWVKRKKVISDLIVDKVQKKLILSS</sequence>
<gene>
    <name evidence="2" type="ORF">BLL40_08135</name>
</gene>
<keyword evidence="3" id="KW-1185">Reference proteome</keyword>
<dbReference type="Pfam" id="PF13086">
    <property type="entry name" value="AAA_11"/>
    <property type="match status" value="2"/>
</dbReference>
<accession>A0A1Q5P376</accession>
<dbReference type="PANTHER" id="PTHR10887">
    <property type="entry name" value="DNA2/NAM7 HELICASE FAMILY"/>
    <property type="match status" value="1"/>
</dbReference>
<dbReference type="Pfam" id="PF13087">
    <property type="entry name" value="AAA_12"/>
    <property type="match status" value="1"/>
</dbReference>
<dbReference type="InterPro" id="IPR047187">
    <property type="entry name" value="SF1_C_Upf1"/>
</dbReference>
<dbReference type="Proteomes" id="UP000186524">
    <property type="component" value="Unassembled WGS sequence"/>
</dbReference>
<dbReference type="InterPro" id="IPR025103">
    <property type="entry name" value="DUF4011"/>
</dbReference>
<dbReference type="Gene3D" id="3.40.960.10">
    <property type="entry name" value="VSR Endonuclease"/>
    <property type="match status" value="1"/>
</dbReference>
<dbReference type="InterPro" id="IPR011335">
    <property type="entry name" value="Restrct_endonuc-II-like"/>
</dbReference>
<protein>
    <recommendedName>
        <fullName evidence="1">RAP domain-containing protein</fullName>
    </recommendedName>
</protein>
<evidence type="ECO:0000313" key="2">
    <source>
        <dbReference type="EMBL" id="OKL36697.1"/>
    </source>
</evidence>
<dbReference type="InterPro" id="IPR041677">
    <property type="entry name" value="DNA2/NAM7_AAA_11"/>
</dbReference>
<dbReference type="InterPro" id="IPR045055">
    <property type="entry name" value="DNA2/NAM7-like"/>
</dbReference>
<dbReference type="InterPro" id="IPR027417">
    <property type="entry name" value="P-loop_NTPase"/>
</dbReference>
<feature type="domain" description="RAP" evidence="1">
    <location>
        <begin position="1582"/>
        <end position="1635"/>
    </location>
</feature>
<dbReference type="InterPro" id="IPR041679">
    <property type="entry name" value="DNA2/NAM7-like_C"/>
</dbReference>
<dbReference type="Pfam" id="PF18741">
    <property type="entry name" value="MTES_1575"/>
    <property type="match status" value="1"/>
</dbReference>
<dbReference type="CDD" id="cd18808">
    <property type="entry name" value="SF1_C_Upf1"/>
    <property type="match status" value="1"/>
</dbReference>
<organism evidence="2 3">
    <name type="scientific">Domibacillus mangrovi</name>
    <dbReference type="NCBI Taxonomy" id="1714354"/>
    <lineage>
        <taxon>Bacteria</taxon>
        <taxon>Bacillati</taxon>
        <taxon>Bacillota</taxon>
        <taxon>Bacilli</taxon>
        <taxon>Bacillales</taxon>
        <taxon>Bacillaceae</taxon>
        <taxon>Domibacillus</taxon>
    </lineage>
</organism>
<dbReference type="FunFam" id="3.40.960.10:FF:000002">
    <property type="entry name" value="DNA helicase related protein"/>
    <property type="match status" value="1"/>
</dbReference>
<proteinExistence type="predicted"/>
<comment type="caution">
    <text evidence="2">The sequence shown here is derived from an EMBL/GenBank/DDBJ whole genome shotgun (WGS) entry which is preliminary data.</text>
</comment>
<dbReference type="FunFam" id="3.40.50.300:FF:002063">
    <property type="entry name" value="DNA helicase related protein"/>
    <property type="match status" value="1"/>
</dbReference>
<dbReference type="PANTHER" id="PTHR10887:SF530">
    <property type="entry name" value="SUPERFAMILY I DNA HELICASES"/>
    <property type="match status" value="1"/>
</dbReference>
<dbReference type="SMART" id="SM00952">
    <property type="entry name" value="RAP"/>
    <property type="match status" value="1"/>
</dbReference>
<dbReference type="InterPro" id="IPR013584">
    <property type="entry name" value="RAP"/>
</dbReference>
<dbReference type="STRING" id="1714354.BLL40_08135"/>
<dbReference type="RefSeq" id="WP_073711422.1">
    <property type="nucleotide sequence ID" value="NZ_MRWQ01000006.1"/>
</dbReference>
<dbReference type="EMBL" id="MRWQ01000006">
    <property type="protein sequence ID" value="OKL36697.1"/>
    <property type="molecule type" value="Genomic_DNA"/>
</dbReference>
<dbReference type="SUPFAM" id="SSF52980">
    <property type="entry name" value="Restriction endonuclease-like"/>
    <property type="match status" value="1"/>
</dbReference>
<dbReference type="OrthoDB" id="9757917at2"/>
<dbReference type="Pfam" id="PF13195">
    <property type="entry name" value="DUF4011"/>
    <property type="match status" value="1"/>
</dbReference>
<dbReference type="SUPFAM" id="SSF52540">
    <property type="entry name" value="P-loop containing nucleoside triphosphate hydrolases"/>
    <property type="match status" value="2"/>
</dbReference>
<evidence type="ECO:0000259" key="1">
    <source>
        <dbReference type="SMART" id="SM00952"/>
    </source>
</evidence>